<dbReference type="RefSeq" id="WP_046476432.1">
    <property type="nucleotide sequence ID" value="NZ_LN829118.1"/>
</dbReference>
<dbReference type="Gene3D" id="3.20.20.20">
    <property type="entry name" value="Dihydropteroate synthase-like"/>
    <property type="match status" value="1"/>
</dbReference>
<dbReference type="KEGG" id="fil:BN1229_v1_0579"/>
<reference evidence="4" key="1">
    <citation type="submission" date="2015-02" db="EMBL/GenBank/DDBJ databases">
        <authorList>
            <person name="Chooi Y.-H."/>
        </authorList>
    </citation>
    <scope>NUCLEOTIDE SEQUENCE [LARGE SCALE GENOMIC DNA]</scope>
    <source>
        <strain evidence="4">strain Y</strain>
    </source>
</reference>
<feature type="domain" description="Pterin-binding" evidence="2">
    <location>
        <begin position="96"/>
        <end position="328"/>
    </location>
</feature>
<feature type="compositionally biased region" description="Basic and acidic residues" evidence="1">
    <location>
        <begin position="481"/>
        <end position="495"/>
    </location>
</feature>
<feature type="region of interest" description="Disordered" evidence="1">
    <location>
        <begin position="450"/>
        <end position="495"/>
    </location>
</feature>
<dbReference type="KEGG" id="fiy:BN1229_v1_0581"/>
<evidence type="ECO:0000313" key="3">
    <source>
        <dbReference type="EMBL" id="CPR15955.1"/>
    </source>
</evidence>
<evidence type="ECO:0000259" key="2">
    <source>
        <dbReference type="PROSITE" id="PS50972"/>
    </source>
</evidence>
<sequence length="495" mass="54382">MSEKLVFLTGHLAEDRLRETVDDLALAHADGHWRVINIGIKVAALMTEKIIKNRLKEPLAADRVIVPGRSRMDLESLSAHYGIPFQRGPDEVIDLPAFFGRGGKPPDLSQHDLKIFAEIIEAPMLSVDQIVARARVHAAAGADIIDIGCQPDTPFPHLEDTVRALASEGFKVSVDSGDFDELRRGAQAGADFVLSLDETTLDVIAGTSAVPVLVPKPHGDLPSLIRAIDKAEEMGLTYMADPILDPINFGFTTSLERYAELRRQRPDAPMLMGTGNLTELTDVDSQGLTALLVGICSELAITNVLVVQVSPHTRRTVQEHDASRRLMYRAHKDQSLPKGYDAGLLSLHELRPFPYTPGEIEELAKSLRDRNFRIEASADGVHIFNRDGHHVAIDPFELFPKLNVKDDGAHAFYLGYELAKAEIAWQLGKRYVQDQPLRWGVAADAKAEDLTHHAPEGATLASKKQKPVSEAGNNSEETLDAADRRGDRDDAEPGR</sequence>
<keyword evidence="4" id="KW-1185">Reference proteome</keyword>
<dbReference type="InterPro" id="IPR011005">
    <property type="entry name" value="Dihydropteroate_synth-like_sf"/>
</dbReference>
<dbReference type="InterPro" id="IPR045406">
    <property type="entry name" value="DUF6513"/>
</dbReference>
<dbReference type="InterPro" id="IPR000489">
    <property type="entry name" value="Pterin-binding_dom"/>
</dbReference>
<dbReference type="EMBL" id="LN829119">
    <property type="protein sequence ID" value="CPR15955.1"/>
    <property type="molecule type" value="Genomic_DNA"/>
</dbReference>
<dbReference type="Proteomes" id="UP000033187">
    <property type="component" value="Chromosome 1"/>
</dbReference>
<protein>
    <submittedName>
        <fullName evidence="3">Dihydropteroate synthase DHPS</fullName>
    </submittedName>
</protein>
<dbReference type="PROSITE" id="PS50972">
    <property type="entry name" value="PTERIN_BINDING"/>
    <property type="match status" value="1"/>
</dbReference>
<evidence type="ECO:0000256" key="1">
    <source>
        <dbReference type="SAM" id="MobiDB-lite"/>
    </source>
</evidence>
<dbReference type="AlphaFoldDB" id="A0A0D6JBQ4"/>
<organism evidence="3 4">
    <name type="scientific">Candidatus Filomicrobium marinum</name>
    <dbReference type="NCBI Taxonomy" id="1608628"/>
    <lineage>
        <taxon>Bacteria</taxon>
        <taxon>Pseudomonadati</taxon>
        <taxon>Pseudomonadota</taxon>
        <taxon>Alphaproteobacteria</taxon>
        <taxon>Hyphomicrobiales</taxon>
        <taxon>Hyphomicrobiaceae</taxon>
        <taxon>Filomicrobium</taxon>
    </lineage>
</organism>
<dbReference type="SUPFAM" id="SSF51717">
    <property type="entry name" value="Dihydropteroate synthetase-like"/>
    <property type="match status" value="1"/>
</dbReference>
<gene>
    <name evidence="3" type="ORF">YBN1229_v1_0581</name>
</gene>
<dbReference type="GO" id="GO:0042558">
    <property type="term" value="P:pteridine-containing compound metabolic process"/>
    <property type="evidence" value="ECO:0007669"/>
    <property type="project" value="InterPro"/>
</dbReference>
<evidence type="ECO:0000313" key="4">
    <source>
        <dbReference type="Proteomes" id="UP000033187"/>
    </source>
</evidence>
<dbReference type="Pfam" id="PF20123">
    <property type="entry name" value="DUF6513"/>
    <property type="match status" value="1"/>
</dbReference>
<proteinExistence type="predicted"/>
<accession>A0A0D6JBQ4</accession>
<name>A0A0D6JBQ4_9HYPH</name>